<dbReference type="Proteomes" id="UP001159363">
    <property type="component" value="Chromosome 6"/>
</dbReference>
<comment type="caution">
    <text evidence="1">The sequence shown here is derived from an EMBL/GenBank/DDBJ whole genome shotgun (WGS) entry which is preliminary data.</text>
</comment>
<evidence type="ECO:0000313" key="2">
    <source>
        <dbReference type="Proteomes" id="UP001159363"/>
    </source>
</evidence>
<accession>A0ABQ9H2D9</accession>
<protein>
    <submittedName>
        <fullName evidence="1">Uncharacterized protein</fullName>
    </submittedName>
</protein>
<dbReference type="EMBL" id="JARBHB010000007">
    <property type="protein sequence ID" value="KAJ8878448.1"/>
    <property type="molecule type" value="Genomic_DNA"/>
</dbReference>
<sequence length="84" mass="9463">MKPKIGRVKRKVLFSSISLQQQHYDVKDYILLVHGLSGALIDCVTTLNKPGATADEVKKAGERLIHYLNGAKDDNFTIDEMQYN</sequence>
<organism evidence="1 2">
    <name type="scientific">Dryococelus australis</name>
    <dbReference type="NCBI Taxonomy" id="614101"/>
    <lineage>
        <taxon>Eukaryota</taxon>
        <taxon>Metazoa</taxon>
        <taxon>Ecdysozoa</taxon>
        <taxon>Arthropoda</taxon>
        <taxon>Hexapoda</taxon>
        <taxon>Insecta</taxon>
        <taxon>Pterygota</taxon>
        <taxon>Neoptera</taxon>
        <taxon>Polyneoptera</taxon>
        <taxon>Phasmatodea</taxon>
        <taxon>Verophasmatodea</taxon>
        <taxon>Anareolatae</taxon>
        <taxon>Phasmatidae</taxon>
        <taxon>Eurycanthinae</taxon>
        <taxon>Dryococelus</taxon>
    </lineage>
</organism>
<evidence type="ECO:0000313" key="1">
    <source>
        <dbReference type="EMBL" id="KAJ8878448.1"/>
    </source>
</evidence>
<gene>
    <name evidence="1" type="ORF">PR048_019026</name>
</gene>
<proteinExistence type="predicted"/>
<keyword evidence="2" id="KW-1185">Reference proteome</keyword>
<name>A0ABQ9H2D9_9NEOP</name>
<reference evidence="1 2" key="1">
    <citation type="submission" date="2023-02" db="EMBL/GenBank/DDBJ databases">
        <title>LHISI_Scaffold_Assembly.</title>
        <authorList>
            <person name="Stuart O.P."/>
            <person name="Cleave R."/>
            <person name="Magrath M.J.L."/>
            <person name="Mikheyev A.S."/>
        </authorList>
    </citation>
    <scope>NUCLEOTIDE SEQUENCE [LARGE SCALE GENOMIC DNA]</scope>
    <source>
        <strain evidence="1">Daus_M_001</strain>
        <tissue evidence="1">Leg muscle</tissue>
    </source>
</reference>